<reference evidence="3 4" key="1">
    <citation type="submission" date="2018-12" db="EMBL/GenBank/DDBJ databases">
        <authorList>
            <person name="Yu L."/>
        </authorList>
    </citation>
    <scope>NUCLEOTIDE SEQUENCE [LARGE SCALE GENOMIC DNA]</scope>
    <source>
        <strain evidence="3 4">S5H2222</strain>
    </source>
</reference>
<organism evidence="3 4">
    <name type="scientific">Lysinibacillus telephonicus</name>
    <dbReference type="NCBI Taxonomy" id="1714840"/>
    <lineage>
        <taxon>Bacteria</taxon>
        <taxon>Bacillati</taxon>
        <taxon>Bacillota</taxon>
        <taxon>Bacilli</taxon>
        <taxon>Bacillales</taxon>
        <taxon>Bacillaceae</taxon>
        <taxon>Lysinibacillus</taxon>
    </lineage>
</organism>
<dbReference type="EMBL" id="RXNR01000100">
    <property type="protein sequence ID" value="RTQ87120.1"/>
    <property type="molecule type" value="Genomic_DNA"/>
</dbReference>
<dbReference type="RefSeq" id="WP_126296183.1">
    <property type="nucleotide sequence ID" value="NZ_CP155468.1"/>
</dbReference>
<accession>A0A431UD15</accession>
<sequence length="254" mass="29369">MHVQDDMWQGIPLLHVYDNDMDEHTPVIIFLHGFLSAKEHNLHYAYQLIKKGVRVIMPDAHLHGSRTENLSEMKMNMHFWEIVVKTIKEVQKIYEELQLRGMLASNNIGVAGTSMGGIATSGCLKKYDWIQAAVICMGAPGYIELANYQIDQFKSLGVELPITNEQKQQIESTLAEFDITKDPNRFNNRPVLFWHGHKDETVPFKNTYHFYQQLSSYYEQKPERLKFIESPKDGHKVPREGVLAITEWISQHLA</sequence>
<dbReference type="InterPro" id="IPR050261">
    <property type="entry name" value="FrsA_esterase"/>
</dbReference>
<dbReference type="SUPFAM" id="SSF53474">
    <property type="entry name" value="alpha/beta-Hydrolases"/>
    <property type="match status" value="1"/>
</dbReference>
<evidence type="ECO:0000259" key="2">
    <source>
        <dbReference type="Pfam" id="PF00326"/>
    </source>
</evidence>
<keyword evidence="1" id="KW-0378">Hydrolase</keyword>
<dbReference type="PANTHER" id="PTHR22946">
    <property type="entry name" value="DIENELACTONE HYDROLASE DOMAIN-CONTAINING PROTEIN-RELATED"/>
    <property type="match status" value="1"/>
</dbReference>
<dbReference type="PANTHER" id="PTHR22946:SF9">
    <property type="entry name" value="POLYKETIDE TRANSFERASE AF380"/>
    <property type="match status" value="1"/>
</dbReference>
<keyword evidence="4" id="KW-1185">Reference proteome</keyword>
<dbReference type="GO" id="GO:0008236">
    <property type="term" value="F:serine-type peptidase activity"/>
    <property type="evidence" value="ECO:0007669"/>
    <property type="project" value="InterPro"/>
</dbReference>
<name>A0A431UD15_9BACI</name>
<dbReference type="AlphaFoldDB" id="A0A431UD15"/>
<gene>
    <name evidence="3" type="ORF">EKG35_19315</name>
</gene>
<evidence type="ECO:0000313" key="3">
    <source>
        <dbReference type="EMBL" id="RTQ87120.1"/>
    </source>
</evidence>
<dbReference type="OrthoDB" id="31158at2"/>
<feature type="domain" description="Peptidase S9 prolyl oligopeptidase catalytic" evidence="2">
    <location>
        <begin position="85"/>
        <end position="250"/>
    </location>
</feature>
<dbReference type="GO" id="GO:0052689">
    <property type="term" value="F:carboxylic ester hydrolase activity"/>
    <property type="evidence" value="ECO:0007669"/>
    <property type="project" value="UniProtKB-ARBA"/>
</dbReference>
<dbReference type="InterPro" id="IPR029058">
    <property type="entry name" value="AB_hydrolase_fold"/>
</dbReference>
<dbReference type="InterPro" id="IPR001375">
    <property type="entry name" value="Peptidase_S9_cat"/>
</dbReference>
<evidence type="ECO:0000313" key="4">
    <source>
        <dbReference type="Proteomes" id="UP000276349"/>
    </source>
</evidence>
<dbReference type="GO" id="GO:0006508">
    <property type="term" value="P:proteolysis"/>
    <property type="evidence" value="ECO:0007669"/>
    <property type="project" value="InterPro"/>
</dbReference>
<comment type="caution">
    <text evidence="3">The sequence shown here is derived from an EMBL/GenBank/DDBJ whole genome shotgun (WGS) entry which is preliminary data.</text>
</comment>
<evidence type="ECO:0000256" key="1">
    <source>
        <dbReference type="ARBA" id="ARBA00022801"/>
    </source>
</evidence>
<dbReference type="Pfam" id="PF00326">
    <property type="entry name" value="Peptidase_S9"/>
    <property type="match status" value="1"/>
</dbReference>
<dbReference type="Gene3D" id="3.40.50.1820">
    <property type="entry name" value="alpha/beta hydrolase"/>
    <property type="match status" value="1"/>
</dbReference>
<proteinExistence type="predicted"/>
<dbReference type="Proteomes" id="UP000276349">
    <property type="component" value="Unassembled WGS sequence"/>
</dbReference>
<protein>
    <submittedName>
        <fullName evidence="3">Esterase</fullName>
    </submittedName>
</protein>